<dbReference type="SUPFAM" id="SSF46689">
    <property type="entry name" value="Homeodomain-like"/>
    <property type="match status" value="2"/>
</dbReference>
<dbReference type="InterPro" id="IPR050959">
    <property type="entry name" value="MarA-like"/>
</dbReference>
<dbReference type="OrthoDB" id="9801123at2"/>
<keyword evidence="3" id="KW-0804">Transcription</keyword>
<evidence type="ECO:0000256" key="1">
    <source>
        <dbReference type="ARBA" id="ARBA00023015"/>
    </source>
</evidence>
<name>A0A498RA09_9FIRM</name>
<dbReference type="RefSeq" id="WP_122628706.1">
    <property type="nucleotide sequence ID" value="NZ_UPPP01000080.1"/>
</dbReference>
<reference evidence="5 6" key="1">
    <citation type="submission" date="2018-06" db="EMBL/GenBank/DDBJ databases">
        <authorList>
            <person name="Strepis N."/>
        </authorList>
    </citation>
    <scope>NUCLEOTIDE SEQUENCE [LARGE SCALE GENOMIC DNA]</scope>
    <source>
        <strain evidence="5">LUCI</strain>
    </source>
</reference>
<dbReference type="PROSITE" id="PS01124">
    <property type="entry name" value="HTH_ARAC_FAMILY_2"/>
    <property type="match status" value="1"/>
</dbReference>
<dbReference type="SMART" id="SM00342">
    <property type="entry name" value="HTH_ARAC"/>
    <property type="match status" value="1"/>
</dbReference>
<dbReference type="Gene3D" id="1.10.10.60">
    <property type="entry name" value="Homeodomain-like"/>
    <property type="match status" value="2"/>
</dbReference>
<dbReference type="PANTHER" id="PTHR47504:SF5">
    <property type="entry name" value="RIGHT ORIGIN-BINDING PROTEIN"/>
    <property type="match status" value="1"/>
</dbReference>
<dbReference type="SUPFAM" id="SSF55136">
    <property type="entry name" value="Probable bacterial effector-binding domain"/>
    <property type="match status" value="1"/>
</dbReference>
<dbReference type="InterPro" id="IPR018060">
    <property type="entry name" value="HTH_AraC"/>
</dbReference>
<keyword evidence="6" id="KW-1185">Reference proteome</keyword>
<proteinExistence type="predicted"/>
<dbReference type="InterPro" id="IPR020449">
    <property type="entry name" value="Tscrpt_reg_AraC-type_HTH"/>
</dbReference>
<dbReference type="Gene3D" id="3.20.80.10">
    <property type="entry name" value="Regulatory factor, effector binding domain"/>
    <property type="match status" value="1"/>
</dbReference>
<dbReference type="InterPro" id="IPR011256">
    <property type="entry name" value="Reg_factor_effector_dom_sf"/>
</dbReference>
<dbReference type="InterPro" id="IPR018062">
    <property type="entry name" value="HTH_AraC-typ_CS"/>
</dbReference>
<dbReference type="InterPro" id="IPR029442">
    <property type="entry name" value="GyrI-like"/>
</dbReference>
<evidence type="ECO:0000256" key="2">
    <source>
        <dbReference type="ARBA" id="ARBA00023125"/>
    </source>
</evidence>
<gene>
    <name evidence="5" type="ORF">LUCI_3045</name>
</gene>
<dbReference type="PRINTS" id="PR00032">
    <property type="entry name" value="HTHARAC"/>
</dbReference>
<dbReference type="GO" id="GO:0003700">
    <property type="term" value="F:DNA-binding transcription factor activity"/>
    <property type="evidence" value="ECO:0007669"/>
    <property type="project" value="InterPro"/>
</dbReference>
<dbReference type="AlphaFoldDB" id="A0A498RA09"/>
<dbReference type="InterPro" id="IPR009057">
    <property type="entry name" value="Homeodomain-like_sf"/>
</dbReference>
<sequence length="295" mass="33699">MSYIDDICKAIDYIETNFDCDIFLDDIASSVNLSKFHFLRIFSMLTGNTPTEYIRRRKLTMAASNLINTRDPIISIALSSGYMSQESFSRAFKNMYGLTPNTYRRNKVHFANLDAIRFTKDILDIKVTPKETKPIVIKKDGFSLLGIQYHVKNKDREIPKLWNRLALRIGEIENIASNNYYGLQIYSGKLKKTEEITYIASVEVKSAGTIPPGMVSIEIPPSKYAVYTIPSIIDDIPSVMKKIYTVWLPETGLTPTSNYDFELFTESFIPNNPNSEYHFYIPVTGECKHDQSNSC</sequence>
<evidence type="ECO:0000259" key="4">
    <source>
        <dbReference type="PROSITE" id="PS01124"/>
    </source>
</evidence>
<dbReference type="Pfam" id="PF06445">
    <property type="entry name" value="GyrI-like"/>
    <property type="match status" value="1"/>
</dbReference>
<keyword evidence="1" id="KW-0805">Transcription regulation</keyword>
<evidence type="ECO:0000313" key="6">
    <source>
        <dbReference type="Proteomes" id="UP000277811"/>
    </source>
</evidence>
<accession>A0A498RA09</accession>
<dbReference type="InterPro" id="IPR010499">
    <property type="entry name" value="AraC_E-bd"/>
</dbReference>
<dbReference type="SMART" id="SM00871">
    <property type="entry name" value="AraC_E_bind"/>
    <property type="match status" value="1"/>
</dbReference>
<evidence type="ECO:0000313" key="5">
    <source>
        <dbReference type="EMBL" id="VBB07780.1"/>
    </source>
</evidence>
<evidence type="ECO:0000256" key="3">
    <source>
        <dbReference type="ARBA" id="ARBA00023163"/>
    </source>
</evidence>
<feature type="domain" description="HTH araC/xylS-type" evidence="4">
    <location>
        <begin position="8"/>
        <end position="106"/>
    </location>
</feature>
<protein>
    <submittedName>
        <fullName evidence="5">Transcription regulator hth arac- type</fullName>
    </submittedName>
</protein>
<dbReference type="Proteomes" id="UP000277811">
    <property type="component" value="Unassembled WGS sequence"/>
</dbReference>
<dbReference type="EMBL" id="UPPP01000080">
    <property type="protein sequence ID" value="VBB07780.1"/>
    <property type="molecule type" value="Genomic_DNA"/>
</dbReference>
<dbReference type="Pfam" id="PF12833">
    <property type="entry name" value="HTH_18"/>
    <property type="match status" value="1"/>
</dbReference>
<dbReference type="PROSITE" id="PS00041">
    <property type="entry name" value="HTH_ARAC_FAMILY_1"/>
    <property type="match status" value="1"/>
</dbReference>
<organism evidence="5 6">
    <name type="scientific">Lucifera butyrica</name>
    <dbReference type="NCBI Taxonomy" id="1351585"/>
    <lineage>
        <taxon>Bacteria</taxon>
        <taxon>Bacillati</taxon>
        <taxon>Bacillota</taxon>
        <taxon>Negativicutes</taxon>
        <taxon>Veillonellales</taxon>
        <taxon>Veillonellaceae</taxon>
        <taxon>Lucifera</taxon>
    </lineage>
</organism>
<keyword evidence="2" id="KW-0238">DNA-binding</keyword>
<dbReference type="GO" id="GO:0043565">
    <property type="term" value="F:sequence-specific DNA binding"/>
    <property type="evidence" value="ECO:0007669"/>
    <property type="project" value="InterPro"/>
</dbReference>
<dbReference type="PANTHER" id="PTHR47504">
    <property type="entry name" value="RIGHT ORIGIN-BINDING PROTEIN"/>
    <property type="match status" value="1"/>
</dbReference>